<protein>
    <recommendedName>
        <fullName evidence="3">Outer membrane protein beta-barrel domain-containing protein</fullName>
    </recommendedName>
</protein>
<dbReference type="AlphaFoldDB" id="A0A059XXU8"/>
<accession>A0A059XXU8</accession>
<evidence type="ECO:0000313" key="2">
    <source>
        <dbReference type="Proteomes" id="UP000027059"/>
    </source>
</evidence>
<reference evidence="1 2" key="2">
    <citation type="journal article" date="2015" name="Biomed. Res. Int.">
        <title>Effects of Arsenite Resistance on the Growth and Functional Gene Expression of Leptospirillum ferriphilum and Acidithiobacillus thiooxidans in Pure Culture and Coculture.</title>
        <authorList>
            <person name="Jiang H."/>
            <person name="Liang Y."/>
            <person name="Yin H."/>
            <person name="Xiao Y."/>
            <person name="Guo X."/>
            <person name="Xu Y."/>
            <person name="Hu Q."/>
            <person name="Liu H."/>
            <person name="Liu X."/>
        </authorList>
    </citation>
    <scope>NUCLEOTIDE SEQUENCE [LARGE SCALE GENOMIC DNA]</scope>
    <source>
        <strain evidence="1 2">YSK</strain>
    </source>
</reference>
<name>A0A059XXU8_9BACT</name>
<dbReference type="EMBL" id="CP007243">
    <property type="protein sequence ID" value="AIA30121.1"/>
    <property type="molecule type" value="Genomic_DNA"/>
</dbReference>
<organism evidence="1 2">
    <name type="scientific">Leptospirillum ferriphilum YSK</name>
    <dbReference type="NCBI Taxonomy" id="1441628"/>
    <lineage>
        <taxon>Bacteria</taxon>
        <taxon>Pseudomonadati</taxon>
        <taxon>Nitrospirota</taxon>
        <taxon>Nitrospiria</taxon>
        <taxon>Nitrospirales</taxon>
        <taxon>Nitrospiraceae</taxon>
        <taxon>Leptospirillum</taxon>
    </lineage>
</organism>
<dbReference type="KEGG" id="lfp:Y981_02885"/>
<evidence type="ECO:0008006" key="3">
    <source>
        <dbReference type="Google" id="ProtNLM"/>
    </source>
</evidence>
<reference evidence="2" key="1">
    <citation type="submission" date="2014-02" db="EMBL/GenBank/DDBJ databases">
        <title>Complete genome sequence and comparative genomic analysis of the nitrogen-fixing bacterium Leptospirillum ferriphilum YSK.</title>
        <authorList>
            <person name="Guo X."/>
            <person name="Yin H."/>
            <person name="Liang Y."/>
            <person name="Hu Q."/>
            <person name="Ma L."/>
            <person name="Xiao Y."/>
            <person name="Zhang X."/>
            <person name="Qiu G."/>
            <person name="Liu X."/>
        </authorList>
    </citation>
    <scope>NUCLEOTIDE SEQUENCE [LARGE SCALE GENOMIC DNA]</scope>
    <source>
        <strain evidence="2">YSK</strain>
    </source>
</reference>
<dbReference type="Proteomes" id="UP000027059">
    <property type="component" value="Chromosome"/>
</dbReference>
<dbReference type="HOGENOM" id="CLU_1330579_0_0_0"/>
<sequence length="213" mass="23010">MSGKENAMSNLLRKRVLAWFGILLLLLISPMTKKAYAVDSGSGTWDFLMFGNFDIGASFYGNSINASNVQSIQNMKMPGYGFGFGTEYWFSDRIAARLLLQANVFSDGFSNIKDGPFFGDAPITIGPVFKIVGSQNYFLYVPVDVGYAITASSGTVNGSGSIPVNTGGSFYADAGVGVNIRFITLEAKVAWLTNPGQYGGNSLYFPMTFGFDF</sequence>
<gene>
    <name evidence="1" type="ORF">Y981_02885</name>
</gene>
<evidence type="ECO:0000313" key="1">
    <source>
        <dbReference type="EMBL" id="AIA30121.1"/>
    </source>
</evidence>
<proteinExistence type="predicted"/>
<keyword evidence="2" id="KW-1185">Reference proteome</keyword>